<dbReference type="GO" id="GO:0016787">
    <property type="term" value="F:hydrolase activity"/>
    <property type="evidence" value="ECO:0007669"/>
    <property type="project" value="UniProtKB-KW"/>
</dbReference>
<dbReference type="PANTHER" id="PTHR43798">
    <property type="entry name" value="MONOACYLGLYCEROL LIPASE"/>
    <property type="match status" value="1"/>
</dbReference>
<dbReference type="InterPro" id="IPR029058">
    <property type="entry name" value="AB_hydrolase_fold"/>
</dbReference>
<name>A0A2G6PER1_9GAMM</name>
<evidence type="ECO:0000313" key="5">
    <source>
        <dbReference type="Proteomes" id="UP000229278"/>
    </source>
</evidence>
<evidence type="ECO:0000256" key="1">
    <source>
        <dbReference type="ARBA" id="ARBA00008645"/>
    </source>
</evidence>
<protein>
    <submittedName>
        <fullName evidence="4">Alpha/beta hydrolase</fullName>
    </submittedName>
</protein>
<accession>A0A2G6PER1</accession>
<dbReference type="AlphaFoldDB" id="A0A2G6PER1"/>
<keyword evidence="2 4" id="KW-0378">Hydrolase</keyword>
<dbReference type="InterPro" id="IPR050266">
    <property type="entry name" value="AB_hydrolase_sf"/>
</dbReference>
<evidence type="ECO:0000313" key="4">
    <source>
        <dbReference type="EMBL" id="PIE82679.1"/>
    </source>
</evidence>
<dbReference type="PRINTS" id="PR00111">
    <property type="entry name" value="ABHYDROLASE"/>
</dbReference>
<reference evidence="4 5" key="1">
    <citation type="submission" date="2017-10" db="EMBL/GenBank/DDBJ databases">
        <title>Novel microbial diversity and functional potential in the marine mammal oral microbiome.</title>
        <authorList>
            <person name="Dudek N.K."/>
            <person name="Sun C.L."/>
            <person name="Burstein D."/>
            <person name="Kantor R.S."/>
            <person name="Aliaga Goltsman D.S."/>
            <person name="Bik E.M."/>
            <person name="Thomas B.C."/>
            <person name="Banfield J.F."/>
            <person name="Relman D.A."/>
        </authorList>
    </citation>
    <scope>NUCLEOTIDE SEQUENCE [LARGE SCALE GENOMIC DNA]</scope>
    <source>
        <strain evidence="4">DOLJORAL78_50_517</strain>
    </source>
</reference>
<dbReference type="SUPFAM" id="SSF53474">
    <property type="entry name" value="alpha/beta-Hydrolases"/>
    <property type="match status" value="1"/>
</dbReference>
<feature type="domain" description="AB hydrolase-1" evidence="3">
    <location>
        <begin position="33"/>
        <end position="274"/>
    </location>
</feature>
<evidence type="ECO:0000259" key="3">
    <source>
        <dbReference type="Pfam" id="PF00561"/>
    </source>
</evidence>
<proteinExistence type="inferred from homology"/>
<dbReference type="Pfam" id="PF00561">
    <property type="entry name" value="Abhydrolase_1"/>
    <property type="match status" value="1"/>
</dbReference>
<evidence type="ECO:0000256" key="2">
    <source>
        <dbReference type="ARBA" id="ARBA00022801"/>
    </source>
</evidence>
<gene>
    <name evidence="4" type="ORF">CSA09_05575</name>
</gene>
<dbReference type="EMBL" id="PDTV01000014">
    <property type="protein sequence ID" value="PIE82679.1"/>
    <property type="molecule type" value="Genomic_DNA"/>
</dbReference>
<dbReference type="InterPro" id="IPR000073">
    <property type="entry name" value="AB_hydrolase_1"/>
</dbReference>
<organism evidence="4 5">
    <name type="scientific">Candidatus Contendibacter odensensis</name>
    <dbReference type="NCBI Taxonomy" id="1400860"/>
    <lineage>
        <taxon>Bacteria</taxon>
        <taxon>Pseudomonadati</taxon>
        <taxon>Pseudomonadota</taxon>
        <taxon>Gammaproteobacteria</taxon>
        <taxon>Candidatus Competibacteraceae</taxon>
        <taxon>Candidatus Contendibacter</taxon>
    </lineage>
</organism>
<dbReference type="Gene3D" id="3.40.50.1820">
    <property type="entry name" value="alpha/beta hydrolase"/>
    <property type="match status" value="1"/>
</dbReference>
<sequence>MTKQPARIAEELEIQTPYLRLAARAWGSPEDTPVLALHGWLDNAASFDTLAPLLPGTRLVAIDLTGHGYSDHRPPGIHYHLMDFVDDSVAVADALGWDHFALLGHSMGSSLASFIAASLPERVTRLAVIEGLGPPISNPADGPANLRKSIEQMRTLPHKRPPVYATIEEAVHARSQGSGLSQQAATILTKRGLCKVKGGFTWRADPRLRIISPLYVSEPQVLAYLEHIQTPTLLICGDAGYLVHRAYMQERYARVTNLSIEFVAGGHHPHLEDPEPCARLLKPFFVTARRQASSAG</sequence>
<comment type="similarity">
    <text evidence="1">Belongs to the AB hydrolase superfamily.</text>
</comment>
<comment type="caution">
    <text evidence="4">The sequence shown here is derived from an EMBL/GenBank/DDBJ whole genome shotgun (WGS) entry which is preliminary data.</text>
</comment>
<dbReference type="GO" id="GO:0016020">
    <property type="term" value="C:membrane"/>
    <property type="evidence" value="ECO:0007669"/>
    <property type="project" value="TreeGrafter"/>
</dbReference>
<dbReference type="Proteomes" id="UP000229278">
    <property type="component" value="Unassembled WGS sequence"/>
</dbReference>
<dbReference type="PANTHER" id="PTHR43798:SF14">
    <property type="entry name" value="SERINE HYDROLASE-LIKE PROTEIN DDB_G0286239"/>
    <property type="match status" value="1"/>
</dbReference>